<accession>A0ABU9Q0Q5</accession>
<keyword evidence="2" id="KW-1185">Reference proteome</keyword>
<gene>
    <name evidence="1" type="ORF">V8G57_20870</name>
</gene>
<dbReference type="EMBL" id="JBANDC010000018">
    <property type="protein sequence ID" value="MEM4989853.1"/>
    <property type="molecule type" value="Genomic_DNA"/>
</dbReference>
<name>A0ABU9Q0Q5_9BURK</name>
<dbReference type="InterPro" id="IPR007459">
    <property type="entry name" value="DNA_pol3_chi"/>
</dbReference>
<dbReference type="PANTHER" id="PTHR38767">
    <property type="entry name" value="DNA POLYMERASE III SUBUNIT CHI"/>
    <property type="match status" value="1"/>
</dbReference>
<dbReference type="SUPFAM" id="SSF102400">
    <property type="entry name" value="DNA polymerase III chi subunit"/>
    <property type="match status" value="1"/>
</dbReference>
<dbReference type="Pfam" id="PF04364">
    <property type="entry name" value="DNA_pol3_chi"/>
    <property type="match status" value="1"/>
</dbReference>
<comment type="caution">
    <text evidence="1">The sequence shown here is derived from an EMBL/GenBank/DDBJ whole genome shotgun (WGS) entry which is preliminary data.</text>
</comment>
<dbReference type="GO" id="GO:0003887">
    <property type="term" value="F:DNA-directed DNA polymerase activity"/>
    <property type="evidence" value="ECO:0007669"/>
    <property type="project" value="UniProtKB-EC"/>
</dbReference>
<sequence length="141" mass="16252">MTQIDFHTNISDKFLYTCRLVRKARAAQRQIVILGSNAEDLATLDRALWTFSEHDFLPHVRAGDPLAAQTPVILAADEEIEWPHHQILINLSGSTPQHFARFERMFEIISLADDDKAGGRERYRFYQQRGYPLTHFVADNV</sequence>
<reference evidence="1 2" key="1">
    <citation type="submission" date="2024-02" db="EMBL/GenBank/DDBJ databases">
        <title>Draft genome sequence of Collimonas sp. strain H4R21, an effective mineral-weathering bacterial strain isolated from the beech rhizosphere.</title>
        <authorList>
            <person name="Morin E."/>
            <person name="Uroz S."/>
            <person name="Leveau J.H.J."/>
            <person name="Kumar R."/>
            <person name="Rey M.W."/>
            <person name="Pham J."/>
        </authorList>
    </citation>
    <scope>NUCLEOTIDE SEQUENCE [LARGE SCALE GENOMIC DNA]</scope>
    <source>
        <strain evidence="1 2">H4R21</strain>
    </source>
</reference>
<organism evidence="1 2">
    <name type="scientific">Collimonas rhizosphaerae</name>
    <dbReference type="NCBI Taxonomy" id="3126357"/>
    <lineage>
        <taxon>Bacteria</taxon>
        <taxon>Pseudomonadati</taxon>
        <taxon>Pseudomonadota</taxon>
        <taxon>Betaproteobacteria</taxon>
        <taxon>Burkholderiales</taxon>
        <taxon>Oxalobacteraceae</taxon>
        <taxon>Collimonas</taxon>
    </lineage>
</organism>
<dbReference type="PANTHER" id="PTHR38767:SF1">
    <property type="entry name" value="DNA POLYMERASE III SUBUNIT CHI"/>
    <property type="match status" value="1"/>
</dbReference>
<protein>
    <submittedName>
        <fullName evidence="1">DNA polymerase III subunit chi</fullName>
        <ecNumber evidence="1">2.7.7.7</ecNumber>
    </submittedName>
</protein>
<keyword evidence="1" id="KW-0548">Nucleotidyltransferase</keyword>
<keyword evidence="1" id="KW-0808">Transferase</keyword>
<evidence type="ECO:0000313" key="1">
    <source>
        <dbReference type="EMBL" id="MEM4989853.1"/>
    </source>
</evidence>
<dbReference type="Proteomes" id="UP001495910">
    <property type="component" value="Unassembled WGS sequence"/>
</dbReference>
<proteinExistence type="predicted"/>
<evidence type="ECO:0000313" key="2">
    <source>
        <dbReference type="Proteomes" id="UP001495910"/>
    </source>
</evidence>
<dbReference type="Gene3D" id="3.40.50.10110">
    <property type="entry name" value="DNA polymerase III subunit chi"/>
    <property type="match status" value="1"/>
</dbReference>
<dbReference type="InterPro" id="IPR036768">
    <property type="entry name" value="PolIII_chi_sf"/>
</dbReference>
<dbReference type="RefSeq" id="WP_342831015.1">
    <property type="nucleotide sequence ID" value="NZ_JBANDC010000018.1"/>
</dbReference>
<dbReference type="EC" id="2.7.7.7" evidence="1"/>